<dbReference type="PANTHER" id="PTHR44051">
    <property type="entry name" value="GLUTATHIONE S-TRANSFERASE-RELATED"/>
    <property type="match status" value="1"/>
</dbReference>
<proteinExistence type="predicted"/>
<dbReference type="EC" id="2.5.1.18" evidence="3"/>
<dbReference type="Pfam" id="PF13417">
    <property type="entry name" value="GST_N_3"/>
    <property type="match status" value="1"/>
</dbReference>
<feature type="domain" description="GST C-terminal" evidence="2">
    <location>
        <begin position="88"/>
        <end position="213"/>
    </location>
</feature>
<dbReference type="SFLD" id="SFLDG00358">
    <property type="entry name" value="Main_(cytGST)"/>
    <property type="match status" value="1"/>
</dbReference>
<organism evidence="3 4">
    <name type="scientific">Limibacillus halophilus</name>
    <dbReference type="NCBI Taxonomy" id="1579333"/>
    <lineage>
        <taxon>Bacteria</taxon>
        <taxon>Pseudomonadati</taxon>
        <taxon>Pseudomonadota</taxon>
        <taxon>Alphaproteobacteria</taxon>
        <taxon>Rhodospirillales</taxon>
        <taxon>Rhodovibrionaceae</taxon>
        <taxon>Limibacillus</taxon>
    </lineage>
</organism>
<dbReference type="InterPro" id="IPR036282">
    <property type="entry name" value="Glutathione-S-Trfase_C_sf"/>
</dbReference>
<dbReference type="EMBL" id="JACHXA010000001">
    <property type="protein sequence ID" value="MBB3063982.1"/>
    <property type="molecule type" value="Genomic_DNA"/>
</dbReference>
<dbReference type="InterPro" id="IPR040079">
    <property type="entry name" value="Glutathione_S-Trfase"/>
</dbReference>
<gene>
    <name evidence="3" type="ORF">FHR98_000247</name>
</gene>
<dbReference type="SUPFAM" id="SSF52833">
    <property type="entry name" value="Thioredoxin-like"/>
    <property type="match status" value="1"/>
</dbReference>
<dbReference type="Gene3D" id="3.40.30.10">
    <property type="entry name" value="Glutaredoxin"/>
    <property type="match status" value="1"/>
</dbReference>
<dbReference type="PANTHER" id="PTHR44051:SF2">
    <property type="entry name" value="HYPOTHETICAL GLUTATHIONE S-TRANSFERASE LIKE PROTEIN"/>
    <property type="match status" value="1"/>
</dbReference>
<evidence type="ECO:0000259" key="1">
    <source>
        <dbReference type="PROSITE" id="PS50404"/>
    </source>
</evidence>
<dbReference type="PROSITE" id="PS50405">
    <property type="entry name" value="GST_CTER"/>
    <property type="match status" value="1"/>
</dbReference>
<protein>
    <submittedName>
        <fullName evidence="3">Glutathione S-transferase</fullName>
        <ecNumber evidence="3">2.5.1.18</ecNumber>
    </submittedName>
</protein>
<comment type="caution">
    <text evidence="3">The sequence shown here is derived from an EMBL/GenBank/DDBJ whole genome shotgun (WGS) entry which is preliminary data.</text>
</comment>
<sequence length="213" mass="24073">MYRLYDDPISGNGYKVRLALAQLRIDYRYHALDVLRGETRQPTFLTKNPLGKIPVLETPDGRFLSESNAILWYLAGAHPAGRSFGPATPDEEYETLRWMFFEQYSHEPNIAVARFWRHLPEMSELQRKMLPERLEKGYQALAVMEKHLAGADYFVGNRYGIADIALYAYSHVAEEGGFDLSVYPALGAWLKRVARQPNHVAITDVPAAAGTAA</sequence>
<dbReference type="Proteomes" id="UP000581135">
    <property type="component" value="Unassembled WGS sequence"/>
</dbReference>
<keyword evidence="4" id="KW-1185">Reference proteome</keyword>
<dbReference type="SUPFAM" id="SSF47616">
    <property type="entry name" value="GST C-terminal domain-like"/>
    <property type="match status" value="1"/>
</dbReference>
<dbReference type="PROSITE" id="PS50404">
    <property type="entry name" value="GST_NTER"/>
    <property type="match status" value="1"/>
</dbReference>
<dbReference type="SFLD" id="SFLDG01151">
    <property type="entry name" value="Main.2:_Nu-like"/>
    <property type="match status" value="1"/>
</dbReference>
<reference evidence="3 4" key="1">
    <citation type="submission" date="2020-08" db="EMBL/GenBank/DDBJ databases">
        <title>Genomic Encyclopedia of Type Strains, Phase III (KMG-III): the genomes of soil and plant-associated and newly described type strains.</title>
        <authorList>
            <person name="Whitman W."/>
        </authorList>
    </citation>
    <scope>NUCLEOTIDE SEQUENCE [LARGE SCALE GENOMIC DNA]</scope>
    <source>
        <strain evidence="3 4">CECT 8803</strain>
    </source>
</reference>
<dbReference type="Gene3D" id="1.20.1050.10">
    <property type="match status" value="1"/>
</dbReference>
<dbReference type="CDD" id="cd03056">
    <property type="entry name" value="GST_N_4"/>
    <property type="match status" value="1"/>
</dbReference>
<keyword evidence="3" id="KW-0808">Transferase</keyword>
<feature type="domain" description="GST N-terminal" evidence="1">
    <location>
        <begin position="1"/>
        <end position="82"/>
    </location>
</feature>
<name>A0A839SNF3_9PROT</name>
<evidence type="ECO:0000259" key="2">
    <source>
        <dbReference type="PROSITE" id="PS50405"/>
    </source>
</evidence>
<dbReference type="InterPro" id="IPR010987">
    <property type="entry name" value="Glutathione-S-Trfase_C-like"/>
</dbReference>
<evidence type="ECO:0000313" key="4">
    <source>
        <dbReference type="Proteomes" id="UP000581135"/>
    </source>
</evidence>
<evidence type="ECO:0000313" key="3">
    <source>
        <dbReference type="EMBL" id="MBB3063982.1"/>
    </source>
</evidence>
<dbReference type="InterPro" id="IPR036249">
    <property type="entry name" value="Thioredoxin-like_sf"/>
</dbReference>
<dbReference type="GO" id="GO:0004364">
    <property type="term" value="F:glutathione transferase activity"/>
    <property type="evidence" value="ECO:0007669"/>
    <property type="project" value="UniProtKB-EC"/>
</dbReference>
<dbReference type="SFLD" id="SFLDS00019">
    <property type="entry name" value="Glutathione_Transferase_(cytos"/>
    <property type="match status" value="1"/>
</dbReference>
<dbReference type="InterPro" id="IPR004046">
    <property type="entry name" value="GST_C"/>
</dbReference>
<dbReference type="AlphaFoldDB" id="A0A839SNF3"/>
<accession>A0A839SNF3</accession>
<dbReference type="RefSeq" id="WP_183414801.1">
    <property type="nucleotide sequence ID" value="NZ_JACHXA010000001.1"/>
</dbReference>
<dbReference type="Pfam" id="PF00043">
    <property type="entry name" value="GST_C"/>
    <property type="match status" value="1"/>
</dbReference>
<dbReference type="InterPro" id="IPR004045">
    <property type="entry name" value="Glutathione_S-Trfase_N"/>
</dbReference>